<gene>
    <name evidence="5" type="ORF">X474_11160</name>
</gene>
<dbReference type="InterPro" id="IPR006674">
    <property type="entry name" value="HD_domain"/>
</dbReference>
<dbReference type="Gene3D" id="1.10.3210.10">
    <property type="entry name" value="Hypothetical protein af1432"/>
    <property type="match status" value="1"/>
</dbReference>
<dbReference type="FunFam" id="3.30.460.10:FF:000001">
    <property type="entry name" value="GTP pyrophosphokinase RelA"/>
    <property type="match status" value="1"/>
</dbReference>
<dbReference type="InParanoid" id="A0A0D2JCW3"/>
<evidence type="ECO:0000259" key="4">
    <source>
        <dbReference type="PROSITE" id="PS51880"/>
    </source>
</evidence>
<dbReference type="SMART" id="SM00954">
    <property type="entry name" value="RelA_SpoT"/>
    <property type="match status" value="1"/>
</dbReference>
<dbReference type="CDD" id="cd00077">
    <property type="entry name" value="HDc"/>
    <property type="match status" value="1"/>
</dbReference>
<proteinExistence type="inferred from homology"/>
<dbReference type="InterPro" id="IPR045865">
    <property type="entry name" value="ACT-like_dom_sf"/>
</dbReference>
<dbReference type="FunFam" id="1.10.3210.10:FF:000001">
    <property type="entry name" value="GTP pyrophosphokinase RelA"/>
    <property type="match status" value="1"/>
</dbReference>
<dbReference type="STRING" id="1429043.X474_11160"/>
<dbReference type="GO" id="GO:0008728">
    <property type="term" value="F:GTP diphosphokinase activity"/>
    <property type="evidence" value="ECO:0007669"/>
    <property type="project" value="TreeGrafter"/>
</dbReference>
<dbReference type="PANTHER" id="PTHR21262:SF36">
    <property type="entry name" value="BIFUNCTIONAL (P)PPGPP SYNTHASE_HYDROLASE SPOT"/>
    <property type="match status" value="1"/>
</dbReference>
<dbReference type="Gene3D" id="3.30.70.260">
    <property type="match status" value="1"/>
</dbReference>
<evidence type="ECO:0000313" key="5">
    <source>
        <dbReference type="EMBL" id="KIX13596.1"/>
    </source>
</evidence>
<dbReference type="InterPro" id="IPR045600">
    <property type="entry name" value="RelA/SpoT_AH_RIS"/>
</dbReference>
<keyword evidence="6" id="KW-1185">Reference proteome</keyword>
<evidence type="ECO:0000256" key="1">
    <source>
        <dbReference type="RuleBase" id="RU003847"/>
    </source>
</evidence>
<dbReference type="Pfam" id="PF02824">
    <property type="entry name" value="TGS"/>
    <property type="match status" value="1"/>
</dbReference>
<dbReference type="Pfam" id="PF13328">
    <property type="entry name" value="HD_4"/>
    <property type="match status" value="1"/>
</dbReference>
<dbReference type="SUPFAM" id="SSF55021">
    <property type="entry name" value="ACT-like"/>
    <property type="match status" value="1"/>
</dbReference>
<dbReference type="InterPro" id="IPR033655">
    <property type="entry name" value="TGS_RelA/SpoT"/>
</dbReference>
<dbReference type="SMART" id="SM00471">
    <property type="entry name" value="HDc"/>
    <property type="match status" value="1"/>
</dbReference>
<dbReference type="GO" id="GO:0015969">
    <property type="term" value="P:guanosine tetraphosphate metabolic process"/>
    <property type="evidence" value="ECO:0007669"/>
    <property type="project" value="InterPro"/>
</dbReference>
<accession>A0A0D2JCW3</accession>
<dbReference type="Pfam" id="PF04607">
    <property type="entry name" value="RelA_SpoT"/>
    <property type="match status" value="1"/>
</dbReference>
<evidence type="ECO:0000259" key="2">
    <source>
        <dbReference type="PROSITE" id="PS51671"/>
    </source>
</evidence>
<dbReference type="InterPro" id="IPR002912">
    <property type="entry name" value="ACT_dom"/>
</dbReference>
<dbReference type="InterPro" id="IPR004811">
    <property type="entry name" value="RelA/Spo_fam"/>
</dbReference>
<dbReference type="GO" id="GO:0042594">
    <property type="term" value="P:response to starvation"/>
    <property type="evidence" value="ECO:0007669"/>
    <property type="project" value="TreeGrafter"/>
</dbReference>
<dbReference type="PROSITE" id="PS51831">
    <property type="entry name" value="HD"/>
    <property type="match status" value="1"/>
</dbReference>
<dbReference type="CDD" id="cd01668">
    <property type="entry name" value="TGS_RSH"/>
    <property type="match status" value="1"/>
</dbReference>
<dbReference type="SUPFAM" id="SSF81271">
    <property type="entry name" value="TGS-like"/>
    <property type="match status" value="1"/>
</dbReference>
<evidence type="ECO:0000313" key="6">
    <source>
        <dbReference type="Proteomes" id="UP000032233"/>
    </source>
</evidence>
<dbReference type="PROSITE" id="PS51671">
    <property type="entry name" value="ACT"/>
    <property type="match status" value="1"/>
</dbReference>
<protein>
    <submittedName>
        <fullName evidence="5">GTP pyrophosphokinase</fullName>
    </submittedName>
</protein>
<dbReference type="NCBIfam" id="TIGR00691">
    <property type="entry name" value="spoT_relA"/>
    <property type="match status" value="1"/>
</dbReference>
<dbReference type="Gene3D" id="3.10.20.30">
    <property type="match status" value="1"/>
</dbReference>
<dbReference type="InterPro" id="IPR012675">
    <property type="entry name" value="Beta-grasp_dom_sf"/>
</dbReference>
<keyword evidence="5" id="KW-0418">Kinase</keyword>
<dbReference type="RefSeq" id="WP_044348640.1">
    <property type="nucleotide sequence ID" value="NZ_AZAC01000014.1"/>
</dbReference>
<dbReference type="InterPro" id="IPR043519">
    <property type="entry name" value="NT_sf"/>
</dbReference>
<dbReference type="CDD" id="cd04876">
    <property type="entry name" value="ACT_RelA-SpoT"/>
    <property type="match status" value="1"/>
</dbReference>
<name>A0A0D2JCW3_9BACT</name>
<dbReference type="InterPro" id="IPR004095">
    <property type="entry name" value="TGS"/>
</dbReference>
<comment type="caution">
    <text evidence="5">The sequence shown here is derived from an EMBL/GenBank/DDBJ whole genome shotgun (WGS) entry which is preliminary data.</text>
</comment>
<dbReference type="FunCoup" id="A0A0D2JCW3">
    <property type="interactions" value="547"/>
</dbReference>
<dbReference type="GO" id="GO:0008893">
    <property type="term" value="F:guanosine-3',5'-bis(diphosphate) 3'-diphosphatase activity"/>
    <property type="evidence" value="ECO:0007669"/>
    <property type="project" value="TreeGrafter"/>
</dbReference>
<dbReference type="FunFam" id="3.10.20.30:FF:000002">
    <property type="entry name" value="GTP pyrophosphokinase (RelA/SpoT)"/>
    <property type="match status" value="1"/>
</dbReference>
<dbReference type="InterPro" id="IPR003607">
    <property type="entry name" value="HD/PDEase_dom"/>
</dbReference>
<reference evidence="5 6" key="1">
    <citation type="submission" date="2013-11" db="EMBL/GenBank/DDBJ databases">
        <title>Metagenomic analysis of a methanogenic consortium involved in long chain n-alkane degradation.</title>
        <authorList>
            <person name="Davidova I.A."/>
            <person name="Callaghan A.V."/>
            <person name="Wawrik B."/>
            <person name="Pruitt S."/>
            <person name="Marks C."/>
            <person name="Duncan K.E."/>
            <person name="Suflita J.M."/>
        </authorList>
    </citation>
    <scope>NUCLEOTIDE SEQUENCE [LARGE SCALE GENOMIC DNA]</scope>
    <source>
        <strain evidence="5 6">SPR</strain>
    </source>
</reference>
<feature type="domain" description="HD" evidence="3">
    <location>
        <begin position="44"/>
        <end position="143"/>
    </location>
</feature>
<dbReference type="Pfam" id="PF13291">
    <property type="entry name" value="ACT_4"/>
    <property type="match status" value="1"/>
</dbReference>
<dbReference type="Proteomes" id="UP000032233">
    <property type="component" value="Unassembled WGS sequence"/>
</dbReference>
<dbReference type="GO" id="GO:0015949">
    <property type="term" value="P:nucleobase-containing small molecule interconversion"/>
    <property type="evidence" value="ECO:0007669"/>
    <property type="project" value="UniProtKB-ARBA"/>
</dbReference>
<dbReference type="CDD" id="cd05399">
    <property type="entry name" value="NT_Rel-Spo_like"/>
    <property type="match status" value="1"/>
</dbReference>
<dbReference type="InterPro" id="IPR012676">
    <property type="entry name" value="TGS-like"/>
</dbReference>
<dbReference type="PANTHER" id="PTHR21262">
    <property type="entry name" value="GUANOSINE-3',5'-BIS DIPHOSPHATE 3'-PYROPHOSPHOHYDROLASE"/>
    <property type="match status" value="1"/>
</dbReference>
<dbReference type="GO" id="GO:0016301">
    <property type="term" value="F:kinase activity"/>
    <property type="evidence" value="ECO:0007669"/>
    <property type="project" value="UniProtKB-KW"/>
</dbReference>
<dbReference type="GO" id="GO:0005886">
    <property type="term" value="C:plasma membrane"/>
    <property type="evidence" value="ECO:0007669"/>
    <property type="project" value="TreeGrafter"/>
</dbReference>
<feature type="domain" description="TGS" evidence="4">
    <location>
        <begin position="384"/>
        <end position="445"/>
    </location>
</feature>
<dbReference type="SUPFAM" id="SSF81301">
    <property type="entry name" value="Nucleotidyltransferase"/>
    <property type="match status" value="1"/>
</dbReference>
<dbReference type="OrthoDB" id="9805041at2"/>
<dbReference type="InterPro" id="IPR007685">
    <property type="entry name" value="RelA_SpoT"/>
</dbReference>
<evidence type="ECO:0000259" key="3">
    <source>
        <dbReference type="PROSITE" id="PS51831"/>
    </source>
</evidence>
<comment type="function">
    <text evidence="1">In eubacteria ppGpp (guanosine 3'-diphosphate 5'-diphosphate) is a mediator of the stringent response that coordinates a variety of cellular activities in response to changes in nutritional abundance.</text>
</comment>
<dbReference type="PROSITE" id="PS51880">
    <property type="entry name" value="TGS"/>
    <property type="match status" value="1"/>
</dbReference>
<keyword evidence="5" id="KW-0808">Transferase</keyword>
<sequence>MRINEIIDRVKTYHPGADDKAIMKAYVYSAKLHAGQTRRSGEPYLSHPLAVAGLLAEMRLDVASICAGLLHDTVEDTSATREDIKQLLGEEVAYLVDGVTKITMLRGATQTSRQAATLRKMVLAMADDIRVLLIKLADRLHNMRTLGFMPPAKQKSIATETRDIYAPMAHRLGIRRWQAELEDLSLYYLEPDAYQYIKQGVATKQSDRQAFTTDVKDRIRKAMAKHGIECNVSGRPKHFSSIYLKMKRRNVDIDELYDLIAFRVIVTQLKDCYEALMVVHNLWKPIPGRFRDYIGMPKSNMYQSLHTSVVGPLGQRMEVQIRTEAMHRVAEEGIAAHWRYKEQGSGEMAEQDRFSWLRRLMEGVRETEDPSEIINSLRMDLYPEAIFVFTPNGEVKELPRGATPVDFAYSIHTEVGHQCVGAKVNGRMVPLRTELQTGDQVSIDTQVNHHPSKDWLKYVVSGRAKSKIRSYIRESERAGAINLGKDLLDRQLRKVHLTLHKVTKGGDLQKVAKDLSFPDPDLLLAAIAYGKVSPRMVANRIQPPPEHERKPGLLERSFTKLRKRPAGGIKVKGLDDILVRFAKCCNPLPGDPIAGFITRGKGVTVHNKNCPHLANADPERVVDVQWNVDQDQVHPVWVQVESNDRAGILADVTAVLKKHSVNIAEAQVQVSEANKRGVTNFRLQVHDTTQLQKVFKDIKRVKGVVQIKRMGTIRL</sequence>
<dbReference type="Gene3D" id="3.30.460.10">
    <property type="entry name" value="Beta Polymerase, domain 2"/>
    <property type="match status" value="1"/>
</dbReference>
<dbReference type="PATRIC" id="fig|1429043.3.peg.2375"/>
<dbReference type="Pfam" id="PF19296">
    <property type="entry name" value="RelA_AH_RIS"/>
    <property type="match status" value="1"/>
</dbReference>
<feature type="domain" description="ACT" evidence="2">
    <location>
        <begin position="637"/>
        <end position="712"/>
    </location>
</feature>
<dbReference type="EMBL" id="AZAC01000014">
    <property type="protein sequence ID" value="KIX13596.1"/>
    <property type="molecule type" value="Genomic_DNA"/>
</dbReference>
<dbReference type="SUPFAM" id="SSF109604">
    <property type="entry name" value="HD-domain/PDEase-like"/>
    <property type="match status" value="1"/>
</dbReference>
<dbReference type="AlphaFoldDB" id="A0A0D2JCW3"/>
<organism evidence="5 6">
    <name type="scientific">Dethiosulfatarculus sandiegensis</name>
    <dbReference type="NCBI Taxonomy" id="1429043"/>
    <lineage>
        <taxon>Bacteria</taxon>
        <taxon>Pseudomonadati</taxon>
        <taxon>Thermodesulfobacteriota</taxon>
        <taxon>Desulfarculia</taxon>
        <taxon>Desulfarculales</taxon>
        <taxon>Desulfarculaceae</taxon>
        <taxon>Dethiosulfatarculus</taxon>
    </lineage>
</organism>
<comment type="similarity">
    <text evidence="1">Belongs to the relA/spoT family.</text>
</comment>